<organism evidence="3 4">
    <name type="scientific">Oedothorax gibbosus</name>
    <dbReference type="NCBI Taxonomy" id="931172"/>
    <lineage>
        <taxon>Eukaryota</taxon>
        <taxon>Metazoa</taxon>
        <taxon>Ecdysozoa</taxon>
        <taxon>Arthropoda</taxon>
        <taxon>Chelicerata</taxon>
        <taxon>Arachnida</taxon>
        <taxon>Araneae</taxon>
        <taxon>Araneomorphae</taxon>
        <taxon>Entelegynae</taxon>
        <taxon>Araneoidea</taxon>
        <taxon>Linyphiidae</taxon>
        <taxon>Erigoninae</taxon>
        <taxon>Oedothorax</taxon>
    </lineage>
</organism>
<dbReference type="EMBL" id="JAFNEN010000948">
    <property type="protein sequence ID" value="KAG8175845.1"/>
    <property type="molecule type" value="Genomic_DNA"/>
</dbReference>
<keyword evidence="1" id="KW-0175">Coiled coil</keyword>
<protein>
    <submittedName>
        <fullName evidence="3">Uncharacterized protein</fullName>
    </submittedName>
</protein>
<feature type="coiled-coil region" evidence="1">
    <location>
        <begin position="376"/>
        <end position="407"/>
    </location>
</feature>
<reference evidence="3 4" key="1">
    <citation type="journal article" date="2022" name="Nat. Ecol. Evol.">
        <title>A masculinizing supergene underlies an exaggerated male reproductive morph in a spider.</title>
        <authorList>
            <person name="Hendrickx F."/>
            <person name="De Corte Z."/>
            <person name="Sonet G."/>
            <person name="Van Belleghem S.M."/>
            <person name="Kostlbacher S."/>
            <person name="Vangestel C."/>
        </authorList>
    </citation>
    <scope>NUCLEOTIDE SEQUENCE [LARGE SCALE GENOMIC DNA]</scope>
    <source>
        <strain evidence="3">W744_W776</strain>
    </source>
</reference>
<evidence type="ECO:0000256" key="2">
    <source>
        <dbReference type="SAM" id="MobiDB-lite"/>
    </source>
</evidence>
<sequence>MYVTMPFLPNEFRSALKNIFLLYLYHSSDRKEVKNDKMFAVLIDEFKFLAETGIHVNVPEFTGLFHFSLGLLIGDNLGLHEMAGFAGGFTANHPCRICTISRQEMFTKCDDKSLLLRNKENYNLAIEQASLYETGINEPCVWNSIPNFHATENLGVDIMHDMMEGTSKYVLTAIINFYLKRGYFTLPFLNNRIEGFNYGLVDKSSKPPCLSSSSANEVNLKLSASESFIFVKYFEEIVFQLRSPREEQPSYIENGINPSISYDAHNISQATPAQPDPLPTKFTYPKQPSAQPGPLSTYLKQPQAQPEPLPSYPKPSPAVPKPPPSCLKPAVHKSSLLALHKLISQVRGRKRKRISHMEVALENVMGKVVDRILAFEREAEQNLQSHRNRMEQLMNEQNMQINDLLQEIKNNK</sequence>
<feature type="region of interest" description="Disordered" evidence="2">
    <location>
        <begin position="268"/>
        <end position="327"/>
    </location>
</feature>
<comment type="caution">
    <text evidence="3">The sequence shown here is derived from an EMBL/GenBank/DDBJ whole genome shotgun (WGS) entry which is preliminary data.</text>
</comment>
<accession>A0AAV6TUW8</accession>
<dbReference type="AlphaFoldDB" id="A0AAV6TUW8"/>
<feature type="compositionally biased region" description="Pro residues" evidence="2">
    <location>
        <begin position="305"/>
        <end position="326"/>
    </location>
</feature>
<evidence type="ECO:0000313" key="3">
    <source>
        <dbReference type="EMBL" id="KAG8175845.1"/>
    </source>
</evidence>
<keyword evidence="4" id="KW-1185">Reference proteome</keyword>
<gene>
    <name evidence="3" type="ORF">JTE90_013395</name>
</gene>
<evidence type="ECO:0000256" key="1">
    <source>
        <dbReference type="SAM" id="Coils"/>
    </source>
</evidence>
<name>A0AAV6TUW8_9ARAC</name>
<evidence type="ECO:0000313" key="4">
    <source>
        <dbReference type="Proteomes" id="UP000827092"/>
    </source>
</evidence>
<proteinExistence type="predicted"/>
<dbReference type="Proteomes" id="UP000827092">
    <property type="component" value="Unassembled WGS sequence"/>
</dbReference>